<keyword evidence="3" id="KW-1185">Reference proteome</keyword>
<organism evidence="2 3">
    <name type="scientific">Prototheca wickerhamii</name>
    <dbReference type="NCBI Taxonomy" id="3111"/>
    <lineage>
        <taxon>Eukaryota</taxon>
        <taxon>Viridiplantae</taxon>
        <taxon>Chlorophyta</taxon>
        <taxon>core chlorophytes</taxon>
        <taxon>Trebouxiophyceae</taxon>
        <taxon>Chlorellales</taxon>
        <taxon>Chlorellaceae</taxon>
        <taxon>Prototheca</taxon>
    </lineage>
</organism>
<dbReference type="Pfam" id="PF14688">
    <property type="entry name" value="DUF4461"/>
    <property type="match status" value="1"/>
</dbReference>
<dbReference type="PANTHER" id="PTHR31596">
    <property type="entry name" value="T-CELL ACTIVATION INHIBITOR, MITOCHONDRIAL"/>
    <property type="match status" value="1"/>
</dbReference>
<accession>A0AAD9MIZ0</accession>
<protein>
    <recommendedName>
        <fullName evidence="1">DUF4461 domain-containing protein</fullName>
    </recommendedName>
</protein>
<gene>
    <name evidence="2" type="ORF">QBZ16_002772</name>
</gene>
<dbReference type="Proteomes" id="UP001255856">
    <property type="component" value="Unassembled WGS sequence"/>
</dbReference>
<evidence type="ECO:0000313" key="2">
    <source>
        <dbReference type="EMBL" id="KAK2079082.1"/>
    </source>
</evidence>
<dbReference type="PANTHER" id="PTHR31596:SF1">
    <property type="entry name" value="T-CELL ACTIVATION INHIBITOR, MITOCHONDRIAL"/>
    <property type="match status" value="1"/>
</dbReference>
<dbReference type="InterPro" id="IPR027989">
    <property type="entry name" value="DUF4461"/>
</dbReference>
<evidence type="ECO:0000259" key="1">
    <source>
        <dbReference type="Pfam" id="PF14688"/>
    </source>
</evidence>
<name>A0AAD9MIZ0_PROWI</name>
<dbReference type="InterPro" id="IPR027986">
    <property type="entry name" value="TCAIM"/>
</dbReference>
<dbReference type="EMBL" id="JASFZW010000003">
    <property type="protein sequence ID" value="KAK2079082.1"/>
    <property type="molecule type" value="Genomic_DNA"/>
</dbReference>
<proteinExistence type="predicted"/>
<evidence type="ECO:0000313" key="3">
    <source>
        <dbReference type="Proteomes" id="UP001255856"/>
    </source>
</evidence>
<feature type="domain" description="DUF4461" evidence="1">
    <location>
        <begin position="160"/>
        <end position="410"/>
    </location>
</feature>
<reference evidence="2" key="1">
    <citation type="submission" date="2021-01" db="EMBL/GenBank/DDBJ databases">
        <authorList>
            <person name="Eckstrom K.M.E."/>
        </authorList>
    </citation>
    <scope>NUCLEOTIDE SEQUENCE</scope>
    <source>
        <strain evidence="2">UVCC 0001</strain>
    </source>
</reference>
<dbReference type="AlphaFoldDB" id="A0AAD9MIZ0"/>
<dbReference type="GO" id="GO:0005739">
    <property type="term" value="C:mitochondrion"/>
    <property type="evidence" value="ECO:0007669"/>
    <property type="project" value="TreeGrafter"/>
</dbReference>
<sequence>MRCAANEKSFKLLQEYLAAARSDRSPPVASPYRFHFFINSASGAAEPSAQGLQEVSVLLPPPVPRHGPGRGIARDTRKALARLLTACGIGHELGLEAAAPGRQPLREFVPLAAEALHAADAALPALRASEDAVRGALRLTRGVRAAVAPAVPATARLDLLHALVGALERVPELDLRGVPVSIRPGPSVLSAAGTVELDAAAPRPAEAWRAFFERDLDVGRCAALRDAAAHAQQLERQAAAALGVGLVVPGRRLGPQAPLYREFLLRAIASGPAEAKAPFAAVTVHVEPAGWAAGIDPEDAPGSLRLPADAADLGAPALRALLQRAEAAAEDRRRALAELAGLASLVERRLRLRKVKRDDGLDDGRYRAALQRLVRHAAELQPLLGGLSLHIGLTNRVLLSQSAICIAWDFDI</sequence>
<comment type="caution">
    <text evidence="2">The sequence shown here is derived from an EMBL/GenBank/DDBJ whole genome shotgun (WGS) entry which is preliminary data.</text>
</comment>